<dbReference type="GO" id="GO:0005634">
    <property type="term" value="C:nucleus"/>
    <property type="evidence" value="ECO:0007669"/>
    <property type="project" value="UniProtKB-SubCell"/>
</dbReference>
<dbReference type="AlphaFoldDB" id="H3BD26"/>
<feature type="domain" description="WWE" evidence="5">
    <location>
        <begin position="63"/>
        <end position="151"/>
    </location>
</feature>
<evidence type="ECO:0000259" key="5">
    <source>
        <dbReference type="PROSITE" id="PS50918"/>
    </source>
</evidence>
<comment type="similarity">
    <text evidence="4">Belongs to the ARTD/PARP family.</text>
</comment>
<comment type="subcellular location">
    <subcellularLocation>
        <location evidence="1">Nucleus</location>
    </subcellularLocation>
</comment>
<dbReference type="InterPro" id="IPR037197">
    <property type="entry name" value="WWE_dom_sf"/>
</dbReference>
<dbReference type="Pfam" id="PF23466">
    <property type="entry name" value="WWE_4"/>
    <property type="match status" value="1"/>
</dbReference>
<dbReference type="GO" id="GO:0008270">
    <property type="term" value="F:zinc ion binding"/>
    <property type="evidence" value="ECO:0007669"/>
    <property type="project" value="InterPro"/>
</dbReference>
<dbReference type="Pfam" id="PF02825">
    <property type="entry name" value="WWE"/>
    <property type="match status" value="3"/>
</dbReference>
<sequence length="352" mass="40311">ISQGKFYQWQIQDGNRWRNINHDSIIEAHYVTPGAKGITLRKSTYGHIFLDFDKMEVQGRSLKLRRQVSLPLGQTEVYLWYFFDNRRWYEYGNKGSTNTQASMTSQDIENQYQYNAQGFCQFTVGRASYTIKFQVMTQTNTATGMQRRIRRRPKCSFVGKADEVSLPNSALYSGQAVNPFPSSSTGSGTWQFLAEEGRWTDYKHGHGITCSVSSVDIEQNYQQNPQGSMQFTAGGFSYTLDFSRMVQVNSSTRTERSVRRLPAANQGAFKLLGSWSWTFQGDEGVWTEYTRNNVYGIVCSVSSDDIEQNYQQNPQGSMQFTAGRFSYTLDFSNMVQTNNRTKTRRTVKRSPA</sequence>
<evidence type="ECO:0000313" key="6">
    <source>
        <dbReference type="Ensembl" id="ENSLACP00000019797.1"/>
    </source>
</evidence>
<feature type="domain" description="WWE" evidence="5">
    <location>
        <begin position="176"/>
        <end position="259"/>
    </location>
</feature>
<evidence type="ECO:0000256" key="2">
    <source>
        <dbReference type="ARBA" id="ARBA00004906"/>
    </source>
</evidence>
<dbReference type="Bgee" id="ENSLACG00000017406">
    <property type="expression patterns" value="Expressed in pelvic fin"/>
</dbReference>
<name>H3BD26_LATCH</name>
<organism evidence="6 7">
    <name type="scientific">Latimeria chalumnae</name>
    <name type="common">Coelacanth</name>
    <dbReference type="NCBI Taxonomy" id="7897"/>
    <lineage>
        <taxon>Eukaryota</taxon>
        <taxon>Metazoa</taxon>
        <taxon>Chordata</taxon>
        <taxon>Craniata</taxon>
        <taxon>Vertebrata</taxon>
        <taxon>Euteleostomi</taxon>
        <taxon>Coelacanthiformes</taxon>
        <taxon>Coelacanthidae</taxon>
        <taxon>Latimeria</taxon>
    </lineage>
</organism>
<dbReference type="PANTHER" id="PTHR45740:SF14">
    <property type="entry name" value="NOVEL PROTEIN"/>
    <property type="match status" value="1"/>
</dbReference>
<dbReference type="EMBL" id="AFYH01033465">
    <property type="status" value="NOT_ANNOTATED_CDS"/>
    <property type="molecule type" value="Genomic_DNA"/>
</dbReference>
<dbReference type="Gene3D" id="3.30.720.50">
    <property type="match status" value="3"/>
</dbReference>
<keyword evidence="3" id="KW-0539">Nucleus</keyword>
<accession>H3BD26</accession>
<dbReference type="InterPro" id="IPR004170">
    <property type="entry name" value="WWE_dom"/>
</dbReference>
<dbReference type="PANTHER" id="PTHR45740">
    <property type="entry name" value="POLY [ADP-RIBOSE] POLYMERASE"/>
    <property type="match status" value="1"/>
</dbReference>
<proteinExistence type="inferred from homology"/>
<dbReference type="InterPro" id="IPR051712">
    <property type="entry name" value="ARTD-AVP"/>
</dbReference>
<dbReference type="GO" id="GO:0016567">
    <property type="term" value="P:protein ubiquitination"/>
    <property type="evidence" value="ECO:0007669"/>
    <property type="project" value="UniProtKB-UniPathway"/>
</dbReference>
<reference evidence="6" key="3">
    <citation type="submission" date="2025-09" db="UniProtKB">
        <authorList>
            <consortium name="Ensembl"/>
        </authorList>
    </citation>
    <scope>IDENTIFICATION</scope>
</reference>
<dbReference type="GeneTree" id="ENSGT00940000164581"/>
<dbReference type="HOGENOM" id="CLU_821273_0_0_1"/>
<dbReference type="PROSITE" id="PS50918">
    <property type="entry name" value="WWE"/>
    <property type="match status" value="3"/>
</dbReference>
<dbReference type="UniPathway" id="UPA00143"/>
<comment type="pathway">
    <text evidence="2">Protein modification; protein ubiquitination.</text>
</comment>
<feature type="domain" description="WWE" evidence="5">
    <location>
        <begin position="260"/>
        <end position="349"/>
    </location>
</feature>
<keyword evidence="7" id="KW-1185">Reference proteome</keyword>
<dbReference type="InterPro" id="IPR018123">
    <property type="entry name" value="WWE-dom_subgr"/>
</dbReference>
<dbReference type="GO" id="GO:0003950">
    <property type="term" value="F:NAD+ poly-ADP-ribosyltransferase activity"/>
    <property type="evidence" value="ECO:0007669"/>
    <property type="project" value="TreeGrafter"/>
</dbReference>
<dbReference type="SUPFAM" id="SSF117839">
    <property type="entry name" value="WWE domain"/>
    <property type="match status" value="3"/>
</dbReference>
<evidence type="ECO:0000313" key="7">
    <source>
        <dbReference type="Proteomes" id="UP000008672"/>
    </source>
</evidence>
<dbReference type="EMBL" id="AFYH01033468">
    <property type="status" value="NOT_ANNOTATED_CDS"/>
    <property type="molecule type" value="Genomic_DNA"/>
</dbReference>
<reference evidence="7" key="1">
    <citation type="submission" date="2011-08" db="EMBL/GenBank/DDBJ databases">
        <title>The draft genome of Latimeria chalumnae.</title>
        <authorList>
            <person name="Di Palma F."/>
            <person name="Alfoldi J."/>
            <person name="Johnson J."/>
            <person name="Berlin A."/>
            <person name="Gnerre S."/>
            <person name="Jaffe D."/>
            <person name="MacCallum I."/>
            <person name="Young S."/>
            <person name="Walker B.J."/>
            <person name="Lander E."/>
            <person name="Lindblad-Toh K."/>
        </authorList>
    </citation>
    <scope>NUCLEOTIDE SEQUENCE [LARGE SCALE GENOMIC DNA]</scope>
    <source>
        <strain evidence="7">Wild caught</strain>
    </source>
</reference>
<dbReference type="InParanoid" id="H3BD26"/>
<dbReference type="Ensembl" id="ENSLACT00000019935.1">
    <property type="protein sequence ID" value="ENSLACP00000019797.1"/>
    <property type="gene ID" value="ENSLACG00000017406.1"/>
</dbReference>
<dbReference type="SMART" id="SM00678">
    <property type="entry name" value="WWE"/>
    <property type="match status" value="3"/>
</dbReference>
<evidence type="ECO:0000256" key="4">
    <source>
        <dbReference type="ARBA" id="ARBA00024347"/>
    </source>
</evidence>
<dbReference type="eggNOG" id="ENOG502QPQ3">
    <property type="taxonomic scope" value="Eukaryota"/>
</dbReference>
<dbReference type="Proteomes" id="UP000008672">
    <property type="component" value="Unassembled WGS sequence"/>
</dbReference>
<evidence type="ECO:0000256" key="1">
    <source>
        <dbReference type="ARBA" id="ARBA00004123"/>
    </source>
</evidence>
<dbReference type="EMBL" id="AFYH01033467">
    <property type="status" value="NOT_ANNOTATED_CDS"/>
    <property type="molecule type" value="Genomic_DNA"/>
</dbReference>
<dbReference type="GO" id="GO:1990404">
    <property type="term" value="F:NAD+-protein mono-ADP-ribosyltransferase activity"/>
    <property type="evidence" value="ECO:0007669"/>
    <property type="project" value="TreeGrafter"/>
</dbReference>
<evidence type="ECO:0000256" key="3">
    <source>
        <dbReference type="ARBA" id="ARBA00023242"/>
    </source>
</evidence>
<dbReference type="EMBL" id="AFYH01033466">
    <property type="status" value="NOT_ANNOTATED_CDS"/>
    <property type="molecule type" value="Genomic_DNA"/>
</dbReference>
<reference evidence="6" key="2">
    <citation type="submission" date="2025-08" db="UniProtKB">
        <authorList>
            <consortium name="Ensembl"/>
        </authorList>
    </citation>
    <scope>IDENTIFICATION</scope>
</reference>
<dbReference type="OMA" id="DQLWCEY"/>
<protein>
    <submittedName>
        <fullName evidence="6">Si:ch211-244b2.3</fullName>
    </submittedName>
</protein>